<dbReference type="PANTHER" id="PTHR43775:SF37">
    <property type="entry name" value="SI:DKEY-61P9.11"/>
    <property type="match status" value="1"/>
</dbReference>
<dbReference type="InterPro" id="IPR050091">
    <property type="entry name" value="PKS_NRPS_Biosynth_Enz"/>
</dbReference>
<dbReference type="Proteomes" id="UP001189429">
    <property type="component" value="Unassembled WGS sequence"/>
</dbReference>
<dbReference type="PANTHER" id="PTHR43775">
    <property type="entry name" value="FATTY ACID SYNTHASE"/>
    <property type="match status" value="1"/>
</dbReference>
<evidence type="ECO:0000256" key="1">
    <source>
        <dbReference type="ARBA" id="ARBA00022450"/>
    </source>
</evidence>
<dbReference type="SMART" id="SM00822">
    <property type="entry name" value="PKS_KR"/>
    <property type="match status" value="1"/>
</dbReference>
<keyword evidence="1" id="KW-0596">Phosphopantetheine</keyword>
<feature type="domain" description="Ketoreductase" evidence="3">
    <location>
        <begin position="298"/>
        <end position="487"/>
    </location>
</feature>
<gene>
    <name evidence="4" type="ORF">PCOR1329_LOCUS63191</name>
</gene>
<evidence type="ECO:0000313" key="4">
    <source>
        <dbReference type="EMBL" id="CAK0879886.1"/>
    </source>
</evidence>
<evidence type="ECO:0000313" key="5">
    <source>
        <dbReference type="Proteomes" id="UP001189429"/>
    </source>
</evidence>
<evidence type="ECO:0000256" key="2">
    <source>
        <dbReference type="ARBA" id="ARBA00022553"/>
    </source>
</evidence>
<dbReference type="Gene3D" id="3.40.50.720">
    <property type="entry name" value="NAD(P)-binding Rossmann-like Domain"/>
    <property type="match status" value="1"/>
</dbReference>
<organism evidence="4 5">
    <name type="scientific">Prorocentrum cordatum</name>
    <dbReference type="NCBI Taxonomy" id="2364126"/>
    <lineage>
        <taxon>Eukaryota</taxon>
        <taxon>Sar</taxon>
        <taxon>Alveolata</taxon>
        <taxon>Dinophyceae</taxon>
        <taxon>Prorocentrales</taxon>
        <taxon>Prorocentraceae</taxon>
        <taxon>Prorocentrum</taxon>
    </lineage>
</organism>
<dbReference type="InterPro" id="IPR013968">
    <property type="entry name" value="PKS_KR"/>
</dbReference>
<dbReference type="InterPro" id="IPR057326">
    <property type="entry name" value="KR_dom"/>
</dbReference>
<keyword evidence="2" id="KW-0597">Phosphoprotein</keyword>
<dbReference type="InterPro" id="IPR036291">
    <property type="entry name" value="NAD(P)-bd_dom_sf"/>
</dbReference>
<dbReference type="Pfam" id="PF08659">
    <property type="entry name" value="KR"/>
    <property type="match status" value="1"/>
</dbReference>
<name>A0ABN9W5P6_9DINO</name>
<dbReference type="SUPFAM" id="SSF51735">
    <property type="entry name" value="NAD(P)-binding Rossmann-fold domains"/>
    <property type="match status" value="1"/>
</dbReference>
<accession>A0ABN9W5P6</accession>
<proteinExistence type="predicted"/>
<protein>
    <recommendedName>
        <fullName evidence="3">Ketoreductase domain-containing protein</fullName>
    </recommendedName>
</protein>
<evidence type="ECO:0000259" key="3">
    <source>
        <dbReference type="SMART" id="SM00822"/>
    </source>
</evidence>
<comment type="caution">
    <text evidence="4">The sequence shown here is derived from an EMBL/GenBank/DDBJ whole genome shotgun (WGS) entry which is preliminary data.</text>
</comment>
<sequence length="611" mass="67820">MAMFLDARFSEALGSAMLGKANPAEVKEAIAAMEAQTTATVGSEMCWPVDWFPEHLPIESATGNSVWLHLQHHADPHSCISQWPPVDRGPVTKEDVLVFADSFGFCKEILEQAPPGRLGLTNVQTKAASAQSEKDVRNLVKMHPWDVIIFALGVDPPEKNDIDEIHRQQIAVIKVLLTIFKCLADDASRCKRLVVLTSDCFAEETEIHEEMGLGLITHCTLFGMCNCARLEMPVPIQYIDAEWALRTENIKYLASEIFRHSSFGHNTVRILNRGRYVLRQVPSKPYENLPDFQVPDDGVIGISGGNGALGIVMGQFLLAKAKEQGGKRFSMKFLSRSARVTDDNLANWEDVQRLAAELGIGVEQAKCDCGSRESVDAFVKEHTPNLRGFIHSAGVLRDGMLMNLTMESYDEVFQPKSRAALFLHNALEENKNPWLEFFWLFSSIAVYGSMGQGNYSASNAYLDGLCRHRKALGLPAQAPQWGPWGEVGMASRLDPVMKARMAAQAIPPFSSADGLRGLECLLRSGMPQAQVTQFNPAAVAQTLIAGDRTPTECYVQNFWAICQPSRPGDPNKNPYSTLSYTKRAQNLQYQKGLGFIYYHGDVAEYLQEEEE</sequence>
<reference evidence="4" key="1">
    <citation type="submission" date="2023-10" db="EMBL/GenBank/DDBJ databases">
        <authorList>
            <person name="Chen Y."/>
            <person name="Shah S."/>
            <person name="Dougan E. K."/>
            <person name="Thang M."/>
            <person name="Chan C."/>
        </authorList>
    </citation>
    <scope>NUCLEOTIDE SEQUENCE [LARGE SCALE GENOMIC DNA]</scope>
</reference>
<keyword evidence="5" id="KW-1185">Reference proteome</keyword>
<dbReference type="EMBL" id="CAUYUJ010018013">
    <property type="protein sequence ID" value="CAK0879886.1"/>
    <property type="molecule type" value="Genomic_DNA"/>
</dbReference>
<dbReference type="CDD" id="cd05274">
    <property type="entry name" value="KR_FAS_SDR_x"/>
    <property type="match status" value="1"/>
</dbReference>